<proteinExistence type="predicted"/>
<evidence type="ECO:0000313" key="1">
    <source>
        <dbReference type="EMBL" id="KAH7651766.1"/>
    </source>
</evidence>
<reference evidence="2" key="1">
    <citation type="journal article" date="2022" name="Nat. Commun.">
        <title>Chromosome evolution and the genetic basis of agronomically important traits in greater yam.</title>
        <authorList>
            <person name="Bredeson J.V."/>
            <person name="Lyons J.B."/>
            <person name="Oniyinde I.O."/>
            <person name="Okereke N.R."/>
            <person name="Kolade O."/>
            <person name="Nnabue I."/>
            <person name="Nwadili C.O."/>
            <person name="Hribova E."/>
            <person name="Parker M."/>
            <person name="Nwogha J."/>
            <person name="Shu S."/>
            <person name="Carlson J."/>
            <person name="Kariba R."/>
            <person name="Muthemba S."/>
            <person name="Knop K."/>
            <person name="Barton G.J."/>
            <person name="Sherwood A.V."/>
            <person name="Lopez-Montes A."/>
            <person name="Asiedu R."/>
            <person name="Jamnadass R."/>
            <person name="Muchugi A."/>
            <person name="Goodstein D."/>
            <person name="Egesi C.N."/>
            <person name="Featherston J."/>
            <person name="Asfaw A."/>
            <person name="Simpson G.G."/>
            <person name="Dolezel J."/>
            <person name="Hendre P.S."/>
            <person name="Van Deynze A."/>
            <person name="Kumar P.L."/>
            <person name="Obidiegwu J.E."/>
            <person name="Bhattacharjee R."/>
            <person name="Rokhsar D.S."/>
        </authorList>
    </citation>
    <scope>NUCLEOTIDE SEQUENCE [LARGE SCALE GENOMIC DNA]</scope>
    <source>
        <strain evidence="2">cv. TDa95/00328</strain>
    </source>
</reference>
<organism evidence="1 2">
    <name type="scientific">Dioscorea alata</name>
    <name type="common">Purple yam</name>
    <dbReference type="NCBI Taxonomy" id="55571"/>
    <lineage>
        <taxon>Eukaryota</taxon>
        <taxon>Viridiplantae</taxon>
        <taxon>Streptophyta</taxon>
        <taxon>Embryophyta</taxon>
        <taxon>Tracheophyta</taxon>
        <taxon>Spermatophyta</taxon>
        <taxon>Magnoliopsida</taxon>
        <taxon>Liliopsida</taxon>
        <taxon>Dioscoreales</taxon>
        <taxon>Dioscoreaceae</taxon>
        <taxon>Dioscorea</taxon>
    </lineage>
</organism>
<accession>A0ACB7TT41</accession>
<dbReference type="Proteomes" id="UP000827976">
    <property type="component" value="Chromosome 20"/>
</dbReference>
<dbReference type="EMBL" id="CM037030">
    <property type="protein sequence ID" value="KAH7651766.1"/>
    <property type="molecule type" value="Genomic_DNA"/>
</dbReference>
<gene>
    <name evidence="1" type="ORF">IHE45_20G079100</name>
</gene>
<name>A0ACB7TT41_DIOAL</name>
<comment type="caution">
    <text evidence="1">The sequence shown here is derived from an EMBL/GenBank/DDBJ whole genome shotgun (WGS) entry which is preliminary data.</text>
</comment>
<protein>
    <submittedName>
        <fullName evidence="1">ABI family protein</fullName>
    </submittedName>
</protein>
<keyword evidence="2" id="KW-1185">Reference proteome</keyword>
<evidence type="ECO:0000313" key="2">
    <source>
        <dbReference type="Proteomes" id="UP000827976"/>
    </source>
</evidence>
<sequence length="253" mass="28369">MNIKCSSSSSSSSSIPSHEDQETKNNDNCFNTSLSELRALSSQLLHAADQCETAFLKSKHKKKVLEHTQSYLCQAVVTVIDHLGTVSFNLEQTLHDSIEVSETELRIDCLNHRILSCQQFAVSLSLSSFRLSAEFLRHCPKYTSKYVENCGIHHNQDRLAVAGSFLNDTKMKAKERLGKTETRLPAIPVTEHSPRLSNPFNALYGTQAMEAFKMGLCDHKKETVQKSPFLSVLRRNIQKKTKNSVAKDDGLIL</sequence>